<evidence type="ECO:0000256" key="1">
    <source>
        <dbReference type="ARBA" id="ARBA00022491"/>
    </source>
</evidence>
<dbReference type="InterPro" id="IPR028082">
    <property type="entry name" value="Peripla_BP_I"/>
</dbReference>
<evidence type="ECO:0000313" key="5">
    <source>
        <dbReference type="EMBL" id="HHQ15690.1"/>
    </source>
</evidence>
<accession>A0A7V6CDG5</accession>
<keyword evidence="1" id="KW-0678">Repressor</keyword>
<dbReference type="GO" id="GO:0000976">
    <property type="term" value="F:transcription cis-regulatory region binding"/>
    <property type="evidence" value="ECO:0007669"/>
    <property type="project" value="TreeGrafter"/>
</dbReference>
<keyword evidence="3" id="KW-0238">DNA-binding</keyword>
<dbReference type="GO" id="GO:0003700">
    <property type="term" value="F:DNA-binding transcription factor activity"/>
    <property type="evidence" value="ECO:0007669"/>
    <property type="project" value="TreeGrafter"/>
</dbReference>
<dbReference type="AlphaFoldDB" id="A0A7V6CDG5"/>
<dbReference type="Gene3D" id="3.40.50.2300">
    <property type="match status" value="1"/>
</dbReference>
<comment type="caution">
    <text evidence="5">The sequence shown here is derived from an EMBL/GenBank/DDBJ whole genome shotgun (WGS) entry which is preliminary data.</text>
</comment>
<evidence type="ECO:0000256" key="3">
    <source>
        <dbReference type="ARBA" id="ARBA00023125"/>
    </source>
</evidence>
<keyword evidence="2" id="KW-0805">Transcription regulation</keyword>
<dbReference type="SUPFAM" id="SSF53822">
    <property type="entry name" value="Periplasmic binding protein-like I"/>
    <property type="match status" value="1"/>
</dbReference>
<proteinExistence type="predicted"/>
<organism evidence="5">
    <name type="scientific">Thermodesulfobacterium geofontis</name>
    <dbReference type="NCBI Taxonomy" id="1295609"/>
    <lineage>
        <taxon>Bacteria</taxon>
        <taxon>Pseudomonadati</taxon>
        <taxon>Thermodesulfobacteriota</taxon>
        <taxon>Thermodesulfobacteria</taxon>
        <taxon>Thermodesulfobacteriales</taxon>
        <taxon>Thermodesulfobacteriaceae</taxon>
        <taxon>Thermodesulfobacterium</taxon>
    </lineage>
</organism>
<dbReference type="PANTHER" id="PTHR30146">
    <property type="entry name" value="LACI-RELATED TRANSCRIPTIONAL REPRESSOR"/>
    <property type="match status" value="1"/>
</dbReference>
<name>A0A7V6CDG5_9BACT</name>
<evidence type="ECO:0000256" key="2">
    <source>
        <dbReference type="ARBA" id="ARBA00023015"/>
    </source>
</evidence>
<dbReference type="EMBL" id="DRWR01000045">
    <property type="protein sequence ID" value="HHQ15690.1"/>
    <property type="molecule type" value="Genomic_DNA"/>
</dbReference>
<keyword evidence="4" id="KW-0804">Transcription</keyword>
<evidence type="ECO:0000256" key="4">
    <source>
        <dbReference type="ARBA" id="ARBA00023163"/>
    </source>
</evidence>
<gene>
    <name evidence="5" type="ORF">ENM15_02590</name>
</gene>
<protein>
    <submittedName>
        <fullName evidence="5">LacI family transcriptional regulator</fullName>
    </submittedName>
</protein>
<reference evidence="5" key="1">
    <citation type="journal article" date="2020" name="mSystems">
        <title>Genome- and Community-Level Interaction Insights into Carbon Utilization and Element Cycling Functions of Hydrothermarchaeota in Hydrothermal Sediment.</title>
        <authorList>
            <person name="Zhou Z."/>
            <person name="Liu Y."/>
            <person name="Xu W."/>
            <person name="Pan J."/>
            <person name="Luo Z.H."/>
            <person name="Li M."/>
        </authorList>
    </citation>
    <scope>NUCLEOTIDE SEQUENCE [LARGE SCALE GENOMIC DNA]</scope>
    <source>
        <strain evidence="5">SpSt-106</strain>
    </source>
</reference>
<sequence>MKQVIKNTNYIPRGIDEVTYSLRFTIFIGEFSQNPIRKKSGKKLTEKLLKLPNPPNALFTGNNLLTLGALETIYKFNLKIPNDIAIIGFDDPQRHTNANKVGKNSF</sequence>
<dbReference type="PANTHER" id="PTHR30146:SF148">
    <property type="entry name" value="HTH-TYPE TRANSCRIPTIONAL REPRESSOR PURR-RELATED"/>
    <property type="match status" value="1"/>
</dbReference>